<evidence type="ECO:0000256" key="3">
    <source>
        <dbReference type="ARBA" id="ARBA00022741"/>
    </source>
</evidence>
<dbReference type="SMART" id="SM00382">
    <property type="entry name" value="AAA"/>
    <property type="match status" value="1"/>
</dbReference>
<evidence type="ECO:0000256" key="2">
    <source>
        <dbReference type="ARBA" id="ARBA00022448"/>
    </source>
</evidence>
<organism evidence="6 7">
    <name type="scientific">Mangrovicoccus algicola</name>
    <dbReference type="NCBI Taxonomy" id="2771008"/>
    <lineage>
        <taxon>Bacteria</taxon>
        <taxon>Pseudomonadati</taxon>
        <taxon>Pseudomonadota</taxon>
        <taxon>Alphaproteobacteria</taxon>
        <taxon>Rhodobacterales</taxon>
        <taxon>Paracoccaceae</taxon>
        <taxon>Mangrovicoccus</taxon>
    </lineage>
</organism>
<sequence length="241" mass="25933">MRTSGPSSIAIDALRCRLGEREVICGIDLLLQDRRIGILGRNGSGKSTLARAMAGLIDPASGRVTIDGADIARDRRAALAKVGILFQNPEHQIIFPTVLEEVRFGLEQMGHPKPEAARRARAALKRFGRGDWGGRSTAALSQGQKHLLCLISLLAMEPAVLILDEPFSGLDIPTERALRRVLASYPGTLVQITHDPQVVAGYERVLWIEAGGLRADGPPGQVIPDYLAEMTAEGADAFADL</sequence>
<protein>
    <submittedName>
        <fullName evidence="6">ABC transporter ATP-binding protein</fullName>
    </submittedName>
</protein>
<name>A0A8J6YX79_9RHOB</name>
<dbReference type="SUPFAM" id="SSF52540">
    <property type="entry name" value="P-loop containing nucleoside triphosphate hydrolases"/>
    <property type="match status" value="1"/>
</dbReference>
<dbReference type="GO" id="GO:0005524">
    <property type="term" value="F:ATP binding"/>
    <property type="evidence" value="ECO:0007669"/>
    <property type="project" value="UniProtKB-KW"/>
</dbReference>
<proteinExistence type="inferred from homology"/>
<dbReference type="Pfam" id="PF00005">
    <property type="entry name" value="ABC_tran"/>
    <property type="match status" value="1"/>
</dbReference>
<dbReference type="PROSITE" id="PS50893">
    <property type="entry name" value="ABC_TRANSPORTER_2"/>
    <property type="match status" value="1"/>
</dbReference>
<dbReference type="CDD" id="cd03225">
    <property type="entry name" value="ABC_cobalt_CbiO_domain1"/>
    <property type="match status" value="1"/>
</dbReference>
<comment type="similarity">
    <text evidence="1">Belongs to the ABC transporter superfamily.</text>
</comment>
<evidence type="ECO:0000259" key="5">
    <source>
        <dbReference type="PROSITE" id="PS50893"/>
    </source>
</evidence>
<evidence type="ECO:0000256" key="4">
    <source>
        <dbReference type="ARBA" id="ARBA00022840"/>
    </source>
</evidence>
<dbReference type="RefSeq" id="WP_193181211.1">
    <property type="nucleotide sequence ID" value="NZ_JACVXA010000014.1"/>
</dbReference>
<evidence type="ECO:0000313" key="6">
    <source>
        <dbReference type="EMBL" id="MBE3637984.1"/>
    </source>
</evidence>
<dbReference type="PANTHER" id="PTHR43553">
    <property type="entry name" value="HEAVY METAL TRANSPORTER"/>
    <property type="match status" value="1"/>
</dbReference>
<gene>
    <name evidence="6" type="ORF">ICN82_07190</name>
</gene>
<dbReference type="InterPro" id="IPR050095">
    <property type="entry name" value="ECF_ABC_transporter_ATP-bd"/>
</dbReference>
<keyword evidence="7" id="KW-1185">Reference proteome</keyword>
<reference evidence="6" key="1">
    <citation type="submission" date="2020-09" db="EMBL/GenBank/DDBJ databases">
        <title>A novel bacterium of genus Mangrovicoccus, isolated from South China Sea.</title>
        <authorList>
            <person name="Huang H."/>
            <person name="Mo K."/>
            <person name="Hu Y."/>
        </authorList>
    </citation>
    <scope>NUCLEOTIDE SEQUENCE</scope>
    <source>
        <strain evidence="6">HB182678</strain>
    </source>
</reference>
<accession>A0A8J6YX79</accession>
<dbReference type="InterPro" id="IPR003439">
    <property type="entry name" value="ABC_transporter-like_ATP-bd"/>
</dbReference>
<dbReference type="InterPro" id="IPR015856">
    <property type="entry name" value="ABC_transpr_CbiO/EcfA_su"/>
</dbReference>
<keyword evidence="2" id="KW-0813">Transport</keyword>
<feature type="domain" description="ABC transporter" evidence="5">
    <location>
        <begin position="9"/>
        <end position="235"/>
    </location>
</feature>
<comment type="caution">
    <text evidence="6">The sequence shown here is derived from an EMBL/GenBank/DDBJ whole genome shotgun (WGS) entry which is preliminary data.</text>
</comment>
<dbReference type="PANTHER" id="PTHR43553:SF24">
    <property type="entry name" value="ENERGY-COUPLING FACTOR TRANSPORTER ATP-BINDING PROTEIN ECFA1"/>
    <property type="match status" value="1"/>
</dbReference>
<dbReference type="GO" id="GO:0016887">
    <property type="term" value="F:ATP hydrolysis activity"/>
    <property type="evidence" value="ECO:0007669"/>
    <property type="project" value="InterPro"/>
</dbReference>
<dbReference type="GO" id="GO:0042626">
    <property type="term" value="F:ATPase-coupled transmembrane transporter activity"/>
    <property type="evidence" value="ECO:0007669"/>
    <property type="project" value="TreeGrafter"/>
</dbReference>
<keyword evidence="4 6" id="KW-0067">ATP-binding</keyword>
<dbReference type="InterPro" id="IPR003593">
    <property type="entry name" value="AAA+_ATPase"/>
</dbReference>
<evidence type="ECO:0000313" key="7">
    <source>
        <dbReference type="Proteomes" id="UP000609121"/>
    </source>
</evidence>
<dbReference type="Proteomes" id="UP000609121">
    <property type="component" value="Unassembled WGS sequence"/>
</dbReference>
<dbReference type="AlphaFoldDB" id="A0A8J6YX79"/>
<keyword evidence="3" id="KW-0547">Nucleotide-binding</keyword>
<dbReference type="Gene3D" id="3.40.50.300">
    <property type="entry name" value="P-loop containing nucleotide triphosphate hydrolases"/>
    <property type="match status" value="1"/>
</dbReference>
<dbReference type="EMBL" id="JACVXA010000014">
    <property type="protein sequence ID" value="MBE3637984.1"/>
    <property type="molecule type" value="Genomic_DNA"/>
</dbReference>
<dbReference type="InterPro" id="IPR027417">
    <property type="entry name" value="P-loop_NTPase"/>
</dbReference>
<dbReference type="GO" id="GO:0043190">
    <property type="term" value="C:ATP-binding cassette (ABC) transporter complex"/>
    <property type="evidence" value="ECO:0007669"/>
    <property type="project" value="TreeGrafter"/>
</dbReference>
<evidence type="ECO:0000256" key="1">
    <source>
        <dbReference type="ARBA" id="ARBA00005417"/>
    </source>
</evidence>